<keyword evidence="3" id="KW-1185">Reference proteome</keyword>
<gene>
    <name evidence="2" type="ORF">N7493_007776</name>
</gene>
<keyword evidence="1" id="KW-1133">Transmembrane helix</keyword>
<protein>
    <submittedName>
        <fullName evidence="2">Uncharacterized protein</fullName>
    </submittedName>
</protein>
<organism evidence="2 3">
    <name type="scientific">Penicillium malachiteum</name>
    <dbReference type="NCBI Taxonomy" id="1324776"/>
    <lineage>
        <taxon>Eukaryota</taxon>
        <taxon>Fungi</taxon>
        <taxon>Dikarya</taxon>
        <taxon>Ascomycota</taxon>
        <taxon>Pezizomycotina</taxon>
        <taxon>Eurotiomycetes</taxon>
        <taxon>Eurotiomycetidae</taxon>
        <taxon>Eurotiales</taxon>
        <taxon>Aspergillaceae</taxon>
        <taxon>Penicillium</taxon>
    </lineage>
</organism>
<evidence type="ECO:0000256" key="1">
    <source>
        <dbReference type="SAM" id="Phobius"/>
    </source>
</evidence>
<keyword evidence="1" id="KW-0472">Membrane</keyword>
<keyword evidence="1" id="KW-0812">Transmembrane</keyword>
<sequence length="65" mass="7993">MGFWELIEYIHPYVTILNILSVYIENWHLKRRVRKLEADLHEHQAACWCQRNIPREIGIYKNKRS</sequence>
<comment type="caution">
    <text evidence="2">The sequence shown here is derived from an EMBL/GenBank/DDBJ whole genome shotgun (WGS) entry which is preliminary data.</text>
</comment>
<name>A0AAD6MUG1_9EURO</name>
<proteinExistence type="predicted"/>
<reference evidence="2" key="1">
    <citation type="journal article" date="2023" name="IMA Fungus">
        <title>Comparative genomic study of the Penicillium genus elucidates a diverse pangenome and 15 lateral gene transfer events.</title>
        <authorList>
            <person name="Petersen C."/>
            <person name="Sorensen T."/>
            <person name="Nielsen M.R."/>
            <person name="Sondergaard T.E."/>
            <person name="Sorensen J.L."/>
            <person name="Fitzpatrick D.A."/>
            <person name="Frisvad J.C."/>
            <person name="Nielsen K.L."/>
        </authorList>
    </citation>
    <scope>NUCLEOTIDE SEQUENCE</scope>
    <source>
        <strain evidence="2">IBT 17514</strain>
    </source>
</reference>
<dbReference type="AlphaFoldDB" id="A0AAD6MUG1"/>
<feature type="transmembrane region" description="Helical" evidence="1">
    <location>
        <begin position="6"/>
        <end position="24"/>
    </location>
</feature>
<accession>A0AAD6MUG1</accession>
<evidence type="ECO:0000313" key="3">
    <source>
        <dbReference type="Proteomes" id="UP001215712"/>
    </source>
</evidence>
<reference evidence="2" key="2">
    <citation type="submission" date="2023-01" db="EMBL/GenBank/DDBJ databases">
        <authorList>
            <person name="Petersen C."/>
        </authorList>
    </citation>
    <scope>NUCLEOTIDE SEQUENCE</scope>
    <source>
        <strain evidence="2">IBT 17514</strain>
    </source>
</reference>
<dbReference type="Proteomes" id="UP001215712">
    <property type="component" value="Unassembled WGS sequence"/>
</dbReference>
<evidence type="ECO:0000313" key="2">
    <source>
        <dbReference type="EMBL" id="KAJ5719321.1"/>
    </source>
</evidence>
<dbReference type="EMBL" id="JAQJAN010000011">
    <property type="protein sequence ID" value="KAJ5719321.1"/>
    <property type="molecule type" value="Genomic_DNA"/>
</dbReference>